<dbReference type="GO" id="GO:0050613">
    <property type="term" value="F:Delta14-sterol reductase activity"/>
    <property type="evidence" value="ECO:0007669"/>
    <property type="project" value="TreeGrafter"/>
</dbReference>
<dbReference type="PANTHER" id="PTHR21257:SF52">
    <property type="entry name" value="DELTA(14)-STEROL REDUCTASE TM7SF2"/>
    <property type="match status" value="1"/>
</dbReference>
<feature type="transmembrane region" description="Helical" evidence="13">
    <location>
        <begin position="329"/>
        <end position="348"/>
    </location>
</feature>
<dbReference type="PROSITE" id="PS01018">
    <property type="entry name" value="STEROL_REDUCT_2"/>
    <property type="match status" value="1"/>
</dbReference>
<accession>A0AAD9HW10</accession>
<evidence type="ECO:0000256" key="8">
    <source>
        <dbReference type="ARBA" id="ARBA00023011"/>
    </source>
</evidence>
<evidence type="ECO:0000256" key="11">
    <source>
        <dbReference type="ARBA" id="ARBA00023166"/>
    </source>
</evidence>
<evidence type="ECO:0000256" key="6">
    <source>
        <dbReference type="ARBA" id="ARBA00022989"/>
    </source>
</evidence>
<feature type="transmembrane region" description="Helical" evidence="13">
    <location>
        <begin position="442"/>
        <end position="460"/>
    </location>
</feature>
<name>A0AAD9HW10_9PEZI</name>
<keyword evidence="4 13" id="KW-0812">Transmembrane</keyword>
<comment type="similarity">
    <text evidence="2 13">Belongs to the ERG4/ERG24 family.</text>
</comment>
<keyword evidence="9 13" id="KW-0443">Lipid metabolism</keyword>
<evidence type="ECO:0000256" key="13">
    <source>
        <dbReference type="RuleBase" id="RU369120"/>
    </source>
</evidence>
<evidence type="ECO:0000256" key="5">
    <source>
        <dbReference type="ARBA" id="ARBA00022955"/>
    </source>
</evidence>
<sequence>METKSEIRKAQAQATATPAQERHGYEFFGPPGAFAISFGLPLLLYAFAFFCNDISGCPAPSLLHPTTLDWGTLKQEVGWPTEGIRGLGSWRVTGWTLAYYLLSAVLYAVLPGQEVEGTKLASGGHLKYKFNTLSSSLFILVLCGAGTVAQGAQFPVWTFISDNYVQLLTANILISYLLATFVYIKSFSVKPGNAKFRELAAGGCSGNMLYDWYIGRELNPRLTLPLIGEIDIKEFMELRPGMLGWILMNCAMVAKQYRTFGYVTSSIGFITLIQAVYVIDSWVMEPAILTTIDITNDGFGFMLAFGDLVWVPFFYSAQTRYLATHPQELSGLGMLAVGAVLVTGYAIFRLANSQKNRFRTNPDDPRVAHLAYMTTRSGSRLLISGWWGTARHINYLGDWLQSFPYSLPTGMAGYAIMAAGTQAEGAMTMLDGRVVAPGAARGWGMVFTYFYILYFGVLLIHRDGRDDEKCSRKYGEDWEKYKKIVRWRIIPYIY</sequence>
<reference evidence="14" key="1">
    <citation type="journal article" date="2023" name="Mol. Plant Microbe Interact.">
        <title>Elucidating the Obligate Nature and Biological Capacity of an Invasive Fungal Corn Pathogen.</title>
        <authorList>
            <person name="MacCready J.S."/>
            <person name="Roggenkamp E.M."/>
            <person name="Gdanetz K."/>
            <person name="Chilvers M.I."/>
        </authorList>
    </citation>
    <scope>NUCLEOTIDE SEQUENCE</scope>
    <source>
        <strain evidence="14">PM02</strain>
    </source>
</reference>
<keyword evidence="6 13" id="KW-1133">Transmembrane helix</keyword>
<dbReference type="InterPro" id="IPR018083">
    <property type="entry name" value="Sterol_reductase_CS"/>
</dbReference>
<evidence type="ECO:0000256" key="7">
    <source>
        <dbReference type="ARBA" id="ARBA00023002"/>
    </source>
</evidence>
<feature type="transmembrane region" description="Helical" evidence="13">
    <location>
        <begin position="299"/>
        <end position="317"/>
    </location>
</feature>
<dbReference type="PROSITE" id="PS01017">
    <property type="entry name" value="STEROL_REDUCT_1"/>
    <property type="match status" value="1"/>
</dbReference>
<evidence type="ECO:0000313" key="14">
    <source>
        <dbReference type="EMBL" id="KAK2066619.1"/>
    </source>
</evidence>
<evidence type="ECO:0000256" key="9">
    <source>
        <dbReference type="ARBA" id="ARBA00023098"/>
    </source>
</evidence>
<dbReference type="AlphaFoldDB" id="A0AAD9HW10"/>
<gene>
    <name evidence="14" type="ORF">P8C59_000421</name>
</gene>
<keyword evidence="3 13" id="KW-0444">Lipid biosynthesis</keyword>
<evidence type="ECO:0000256" key="2">
    <source>
        <dbReference type="ARBA" id="ARBA00005402"/>
    </source>
</evidence>
<keyword evidence="7 13" id="KW-0560">Oxidoreductase</keyword>
<dbReference type="Pfam" id="PF01222">
    <property type="entry name" value="ERG4_ERG24"/>
    <property type="match status" value="1"/>
</dbReference>
<dbReference type="GO" id="GO:0006696">
    <property type="term" value="P:ergosterol biosynthetic process"/>
    <property type="evidence" value="ECO:0007669"/>
    <property type="project" value="TreeGrafter"/>
</dbReference>
<dbReference type="Gene3D" id="1.20.120.1630">
    <property type="match status" value="1"/>
</dbReference>
<evidence type="ECO:0000256" key="1">
    <source>
        <dbReference type="ARBA" id="ARBA00004141"/>
    </source>
</evidence>
<evidence type="ECO:0000256" key="12">
    <source>
        <dbReference type="ARBA" id="ARBA00023221"/>
    </source>
</evidence>
<dbReference type="InterPro" id="IPR001171">
    <property type="entry name" value="ERG24_DHCR-like"/>
</dbReference>
<dbReference type="GO" id="GO:0005789">
    <property type="term" value="C:endoplasmic reticulum membrane"/>
    <property type="evidence" value="ECO:0007669"/>
    <property type="project" value="TreeGrafter"/>
</dbReference>
<protein>
    <recommendedName>
        <fullName evidence="13">Delta(14)-sterol reductase</fullName>
    </recommendedName>
    <alternativeName>
        <fullName evidence="13">C-14 sterol reductase</fullName>
    </alternativeName>
    <alternativeName>
        <fullName evidence="13">Sterol C14-reductase</fullName>
    </alternativeName>
</protein>
<dbReference type="Proteomes" id="UP001217918">
    <property type="component" value="Unassembled WGS sequence"/>
</dbReference>
<organism evidence="14 15">
    <name type="scientific">Phyllachora maydis</name>
    <dbReference type="NCBI Taxonomy" id="1825666"/>
    <lineage>
        <taxon>Eukaryota</taxon>
        <taxon>Fungi</taxon>
        <taxon>Dikarya</taxon>
        <taxon>Ascomycota</taxon>
        <taxon>Pezizomycotina</taxon>
        <taxon>Sordariomycetes</taxon>
        <taxon>Sordariomycetidae</taxon>
        <taxon>Phyllachorales</taxon>
        <taxon>Phyllachoraceae</taxon>
        <taxon>Phyllachora</taxon>
    </lineage>
</organism>
<comment type="subcellular location">
    <subcellularLocation>
        <location evidence="1">Membrane</location>
        <topology evidence="1">Multi-pass membrane protein</topology>
    </subcellularLocation>
</comment>
<feature type="transmembrane region" description="Helical" evidence="13">
    <location>
        <begin position="92"/>
        <end position="110"/>
    </location>
</feature>
<dbReference type="PANTHER" id="PTHR21257">
    <property type="entry name" value="DELTA(14)-STEROL REDUCTASE"/>
    <property type="match status" value="1"/>
</dbReference>
<keyword evidence="15" id="KW-1185">Reference proteome</keyword>
<keyword evidence="10 13" id="KW-0472">Membrane</keyword>
<feature type="transmembrane region" description="Helical" evidence="13">
    <location>
        <begin position="32"/>
        <end position="50"/>
    </location>
</feature>
<keyword evidence="5 13" id="KW-0752">Steroid biosynthesis</keyword>
<feature type="transmembrane region" description="Helical" evidence="13">
    <location>
        <begin position="130"/>
        <end position="152"/>
    </location>
</feature>
<evidence type="ECO:0000256" key="3">
    <source>
        <dbReference type="ARBA" id="ARBA00022516"/>
    </source>
</evidence>
<evidence type="ECO:0000256" key="4">
    <source>
        <dbReference type="ARBA" id="ARBA00022692"/>
    </source>
</evidence>
<keyword evidence="8 13" id="KW-0756">Sterol biosynthesis</keyword>
<keyword evidence="11 13" id="KW-1207">Sterol metabolism</keyword>
<proteinExistence type="inferred from homology"/>
<feature type="transmembrane region" description="Helical" evidence="13">
    <location>
        <begin position="164"/>
        <end position="184"/>
    </location>
</feature>
<feature type="transmembrane region" description="Helical" evidence="13">
    <location>
        <begin position="260"/>
        <end position="279"/>
    </location>
</feature>
<comment type="caution">
    <text evidence="14">The sequence shown here is derived from an EMBL/GenBank/DDBJ whole genome shotgun (WGS) entry which is preliminary data.</text>
</comment>
<dbReference type="EMBL" id="JAQQPM010000001">
    <property type="protein sequence ID" value="KAK2066619.1"/>
    <property type="molecule type" value="Genomic_DNA"/>
</dbReference>
<keyword evidence="12 13" id="KW-0753">Steroid metabolism</keyword>
<evidence type="ECO:0000313" key="15">
    <source>
        <dbReference type="Proteomes" id="UP001217918"/>
    </source>
</evidence>
<evidence type="ECO:0000256" key="10">
    <source>
        <dbReference type="ARBA" id="ARBA00023136"/>
    </source>
</evidence>